<evidence type="ECO:0000313" key="1">
    <source>
        <dbReference type="EMBL" id="RZU42221.1"/>
    </source>
</evidence>
<protein>
    <submittedName>
        <fullName evidence="1">Uncharacterized protein</fullName>
    </submittedName>
</protein>
<name>A0A4Q7YY96_9BACT</name>
<reference evidence="1 2" key="1">
    <citation type="submission" date="2019-02" db="EMBL/GenBank/DDBJ databases">
        <title>Genomic Encyclopedia of Archaeal and Bacterial Type Strains, Phase II (KMG-II): from individual species to whole genera.</title>
        <authorList>
            <person name="Goeker M."/>
        </authorList>
    </citation>
    <scope>NUCLEOTIDE SEQUENCE [LARGE SCALE GENOMIC DNA]</scope>
    <source>
        <strain evidence="1 2">DSM 18101</strain>
    </source>
</reference>
<organism evidence="1 2">
    <name type="scientific">Edaphobacter modestus</name>
    <dbReference type="NCBI Taxonomy" id="388466"/>
    <lineage>
        <taxon>Bacteria</taxon>
        <taxon>Pseudomonadati</taxon>
        <taxon>Acidobacteriota</taxon>
        <taxon>Terriglobia</taxon>
        <taxon>Terriglobales</taxon>
        <taxon>Acidobacteriaceae</taxon>
        <taxon>Edaphobacter</taxon>
    </lineage>
</organism>
<evidence type="ECO:0000313" key="2">
    <source>
        <dbReference type="Proteomes" id="UP000292958"/>
    </source>
</evidence>
<gene>
    <name evidence="1" type="ORF">BDD14_3774</name>
</gene>
<proteinExistence type="predicted"/>
<keyword evidence="2" id="KW-1185">Reference proteome</keyword>
<accession>A0A4Q7YY96</accession>
<sequence>MNCHTADLDSARNELRCAISLAASSDILLGMCNFYREQSCFCDPRNSFIAYRLLAMTLQDLPLISVTHSEKVCTRTHQTTLDQVMSIRIVLTQHWLGIALGTGALEKSNKTVVVMIRG</sequence>
<dbReference type="EMBL" id="SHKW01000001">
    <property type="protein sequence ID" value="RZU42221.1"/>
    <property type="molecule type" value="Genomic_DNA"/>
</dbReference>
<dbReference type="Proteomes" id="UP000292958">
    <property type="component" value="Unassembled WGS sequence"/>
</dbReference>
<dbReference type="AlphaFoldDB" id="A0A4Q7YY96"/>
<comment type="caution">
    <text evidence="1">The sequence shown here is derived from an EMBL/GenBank/DDBJ whole genome shotgun (WGS) entry which is preliminary data.</text>
</comment>